<gene>
    <name evidence="1" type="ORF">OS493_039228</name>
</gene>
<name>A0A9W9YTY4_9CNID</name>
<organism evidence="1 2">
    <name type="scientific">Desmophyllum pertusum</name>
    <dbReference type="NCBI Taxonomy" id="174260"/>
    <lineage>
        <taxon>Eukaryota</taxon>
        <taxon>Metazoa</taxon>
        <taxon>Cnidaria</taxon>
        <taxon>Anthozoa</taxon>
        <taxon>Hexacorallia</taxon>
        <taxon>Scleractinia</taxon>
        <taxon>Caryophylliina</taxon>
        <taxon>Caryophylliidae</taxon>
        <taxon>Desmophyllum</taxon>
    </lineage>
</organism>
<comment type="caution">
    <text evidence="1">The sequence shown here is derived from an EMBL/GenBank/DDBJ whole genome shotgun (WGS) entry which is preliminary data.</text>
</comment>
<dbReference type="EMBL" id="MU826992">
    <property type="protein sequence ID" value="KAJ7369406.1"/>
    <property type="molecule type" value="Genomic_DNA"/>
</dbReference>
<dbReference type="Proteomes" id="UP001163046">
    <property type="component" value="Unassembled WGS sequence"/>
</dbReference>
<feature type="non-terminal residue" evidence="1">
    <location>
        <position position="177"/>
    </location>
</feature>
<accession>A0A9W9YTY4</accession>
<dbReference type="OrthoDB" id="2431110at2759"/>
<proteinExistence type="predicted"/>
<evidence type="ECO:0000313" key="2">
    <source>
        <dbReference type="Proteomes" id="UP001163046"/>
    </source>
</evidence>
<evidence type="ECO:0000313" key="1">
    <source>
        <dbReference type="EMBL" id="KAJ7369406.1"/>
    </source>
</evidence>
<sequence length="177" mass="20649">MVQNVSHRTCHMHTHLCECVLDFGPVYASGCFRLNGTTVSWETSKRITAPLNYRLMRKFLRDQAVQEIPCPDTFRSDFEPLIKPMGQSGNTGRNADLNLCSRFVLLHRCAMVRYRALRLWNEISLYRCLPPSSLDCLDEHEVPYLTAMYNQLSPDVQEESVFGNFETVLRRRSWRRT</sequence>
<dbReference type="AlphaFoldDB" id="A0A9W9YTY4"/>
<reference evidence="1" key="1">
    <citation type="submission" date="2023-01" db="EMBL/GenBank/DDBJ databases">
        <title>Genome assembly of the deep-sea coral Lophelia pertusa.</title>
        <authorList>
            <person name="Herrera S."/>
            <person name="Cordes E."/>
        </authorList>
    </citation>
    <scope>NUCLEOTIDE SEQUENCE</scope>
    <source>
        <strain evidence="1">USNM1676648</strain>
        <tissue evidence="1">Polyp</tissue>
    </source>
</reference>
<protein>
    <submittedName>
        <fullName evidence="1">Uncharacterized protein</fullName>
    </submittedName>
</protein>
<keyword evidence="2" id="KW-1185">Reference proteome</keyword>